<comment type="catalytic activity">
    <reaction evidence="15">
        <text>L-tyrosyl-[protein] + ATP = O-phospho-L-tyrosyl-[protein] + ADP + H(+)</text>
        <dbReference type="Rhea" id="RHEA:10596"/>
        <dbReference type="Rhea" id="RHEA-COMP:10136"/>
        <dbReference type="Rhea" id="RHEA-COMP:20101"/>
        <dbReference type="ChEBI" id="CHEBI:15378"/>
        <dbReference type="ChEBI" id="CHEBI:30616"/>
        <dbReference type="ChEBI" id="CHEBI:46858"/>
        <dbReference type="ChEBI" id="CHEBI:61978"/>
        <dbReference type="ChEBI" id="CHEBI:456216"/>
        <dbReference type="EC" id="2.7.12.1"/>
    </reaction>
</comment>
<dbReference type="GO" id="GO:0043066">
    <property type="term" value="P:negative regulation of apoptotic process"/>
    <property type="evidence" value="ECO:0007669"/>
    <property type="project" value="TreeGrafter"/>
</dbReference>
<dbReference type="EC" id="2.7.12.1" evidence="2"/>
<dbReference type="InterPro" id="IPR001245">
    <property type="entry name" value="Ser-Thr/Tyr_kinase_cat_dom"/>
</dbReference>
<keyword evidence="8 16" id="KW-0067">ATP-binding</keyword>
<evidence type="ECO:0000313" key="20">
    <source>
        <dbReference type="Proteomes" id="UP000663860"/>
    </source>
</evidence>
<protein>
    <recommendedName>
        <fullName evidence="10">Dual serine/threonine and tyrosine protein kinase</fullName>
        <ecNumber evidence="2">2.7.12.1</ecNumber>
    </recommendedName>
    <alternativeName>
        <fullName evidence="12">Dusty protein kinase</fullName>
    </alternativeName>
    <alternativeName>
        <fullName evidence="11">Receptor-interacting serine/threonine-protein kinase 5</fullName>
    </alternativeName>
</protein>
<dbReference type="GO" id="GO:0004712">
    <property type="term" value="F:protein serine/threonine/tyrosine kinase activity"/>
    <property type="evidence" value="ECO:0007669"/>
    <property type="project" value="UniProtKB-EC"/>
</dbReference>
<keyword evidence="7" id="KW-0418">Kinase</keyword>
<dbReference type="GO" id="GO:0005737">
    <property type="term" value="C:cytoplasm"/>
    <property type="evidence" value="ECO:0007669"/>
    <property type="project" value="UniProtKB-SubCell"/>
</dbReference>
<organism evidence="19 20">
    <name type="scientific">Adineta steineri</name>
    <dbReference type="NCBI Taxonomy" id="433720"/>
    <lineage>
        <taxon>Eukaryota</taxon>
        <taxon>Metazoa</taxon>
        <taxon>Spiralia</taxon>
        <taxon>Gnathifera</taxon>
        <taxon>Rotifera</taxon>
        <taxon>Eurotatoria</taxon>
        <taxon>Bdelloidea</taxon>
        <taxon>Adinetida</taxon>
        <taxon>Adinetidae</taxon>
        <taxon>Adineta</taxon>
    </lineage>
</organism>
<dbReference type="PANTHER" id="PTHR46392:SF1">
    <property type="entry name" value="DUAL SERINE_THREONINE AND TYROSINE PROTEIN KINASE"/>
    <property type="match status" value="1"/>
</dbReference>
<evidence type="ECO:0000256" key="2">
    <source>
        <dbReference type="ARBA" id="ARBA00013203"/>
    </source>
</evidence>
<dbReference type="SUPFAM" id="SSF56112">
    <property type="entry name" value="Protein kinase-like (PK-like)"/>
    <property type="match status" value="3"/>
</dbReference>
<dbReference type="GO" id="GO:0004674">
    <property type="term" value="F:protein serine/threonine kinase activity"/>
    <property type="evidence" value="ECO:0007669"/>
    <property type="project" value="UniProtKB-KW"/>
</dbReference>
<evidence type="ECO:0000256" key="16">
    <source>
        <dbReference type="PROSITE-ProRule" id="PRU10141"/>
    </source>
</evidence>
<sequence>MTDRRRSIPIKQRLSATRSPCSSPPPPLSSTSSVLTQQFADIIRRYKYYCQHIRRILSETNKSYNEINDTRVLPPEKISQMQLSKSDCEYFDLLQTRPLALIICSQTYNGKSRFVNELLNESLLPESPTINRNDIVRMVRIKVENHPILGASLNISGSFELVNPDIMYKSVSWTTIPRDHLVVNGNDSHPLVENDNASDDNEQQETASLEIRKPLDLLNDDLQIVITPSNQKLNMKQIYTQITENVIPIFIYIIDQDILTANDIDELRFFRSTVPNEPILFIRIDQSDSSSNITETSCVQVFRQLCDLGFLSILSPESGDNTTDATPLFQSDMIDNGLVNFTQFLTYIRKHVDRLTIRAVSILQRSHEICLDFFNDSAFDMARDILITPKRLSYAREKEKNLYESLIDLTNSKQNEIQKLILQAVNEIHEILTDEACSLEIPGVELTDQLTVKHAKDLKKCTNVIQEHVFIRLNERIANKLLDSINILHDNYVGTLTRCLFSLETKGDDDESDLSTSKALQEILHSAYEVNISLPADSNIFQILIDKMKELFRTFSWNNCPRIDPEFKRSVALNILNSLSEAKLAKSVCTQLNDRIRMSHENFETLLKQLEHRHSDRLKSTEDKQQRVRKEYTPKIARLLLESTSLKDLIQYGLPKQGREVGRGQYGIVYECKSWANHQSCVLKSVLPPDDRHWNDLALEFHYLRRIPEHPRIVKLLGSVIDYTDRDQTPVLLVMERLKRDLYAALKNRLEFSIRRIPEHPRIVKLLGSVIDYTDRDQTPVLLVMERLKRDLYAALKNRLEFSIRMRIALDVVEGLRYLHGLGLVHRDIKLKNVLLDEGNHARITDLGFCKPEVMMSGSLVGTPIHMAPELFTSKYDHTVDVYAFGILFWYICSNDEGNHARITDLGFCKPEVMMSGSLVGTPIHMAPELFTSKYDHTVDVYAFGILFWYICSNGIKLPTNFDVCSSKDILWSAVKKGVRPERLMDFSDECWEIMTKCWDTQPSQRPYLGEVQEKIEQILNNSRTTTA</sequence>
<evidence type="ECO:0000256" key="15">
    <source>
        <dbReference type="ARBA" id="ARBA00051680"/>
    </source>
</evidence>
<evidence type="ECO:0000256" key="3">
    <source>
        <dbReference type="ARBA" id="ARBA00022490"/>
    </source>
</evidence>
<dbReference type="Proteomes" id="UP000663860">
    <property type="component" value="Unassembled WGS sequence"/>
</dbReference>
<feature type="binding site" evidence="16">
    <location>
        <position position="684"/>
    </location>
    <ligand>
        <name>ATP</name>
        <dbReference type="ChEBI" id="CHEBI:30616"/>
    </ligand>
</feature>
<dbReference type="GO" id="GO:0044344">
    <property type="term" value="P:cellular response to fibroblast growth factor stimulus"/>
    <property type="evidence" value="ECO:0007669"/>
    <property type="project" value="TreeGrafter"/>
</dbReference>
<dbReference type="Gene3D" id="1.10.510.10">
    <property type="entry name" value="Transferase(Phosphotransferase) domain 1"/>
    <property type="match status" value="3"/>
</dbReference>
<keyword evidence="4" id="KW-0723">Serine/threonine-protein kinase</keyword>
<evidence type="ECO:0000256" key="4">
    <source>
        <dbReference type="ARBA" id="ARBA00022527"/>
    </source>
</evidence>
<feature type="domain" description="Protein kinase" evidence="18">
    <location>
        <begin position="655"/>
        <end position="1020"/>
    </location>
</feature>
<accession>A0A814YIZ6</accession>
<keyword evidence="6 16" id="KW-0547">Nucleotide-binding</keyword>
<dbReference type="InterPro" id="IPR011009">
    <property type="entry name" value="Kinase-like_dom_sf"/>
</dbReference>
<evidence type="ECO:0000256" key="1">
    <source>
        <dbReference type="ARBA" id="ARBA00004496"/>
    </source>
</evidence>
<feature type="region of interest" description="Disordered" evidence="17">
    <location>
        <begin position="1"/>
        <end position="32"/>
    </location>
</feature>
<dbReference type="GO" id="GO:0005524">
    <property type="term" value="F:ATP binding"/>
    <property type="evidence" value="ECO:0007669"/>
    <property type="project" value="UniProtKB-UniRule"/>
</dbReference>
<comment type="subcellular location">
    <subcellularLocation>
        <location evidence="1">Cytoplasm</location>
    </subcellularLocation>
</comment>
<evidence type="ECO:0000256" key="8">
    <source>
        <dbReference type="ARBA" id="ARBA00022840"/>
    </source>
</evidence>
<evidence type="ECO:0000256" key="6">
    <source>
        <dbReference type="ARBA" id="ARBA00022741"/>
    </source>
</evidence>
<keyword evidence="3" id="KW-0963">Cytoplasm</keyword>
<dbReference type="InterPro" id="IPR000719">
    <property type="entry name" value="Prot_kinase_dom"/>
</dbReference>
<dbReference type="PROSITE" id="PS50011">
    <property type="entry name" value="PROTEIN_KINASE_DOM"/>
    <property type="match status" value="1"/>
</dbReference>
<evidence type="ECO:0000256" key="7">
    <source>
        <dbReference type="ARBA" id="ARBA00022777"/>
    </source>
</evidence>
<dbReference type="GO" id="GO:0045743">
    <property type="term" value="P:positive regulation of fibroblast growth factor receptor signaling pathway"/>
    <property type="evidence" value="ECO:0007669"/>
    <property type="project" value="TreeGrafter"/>
</dbReference>
<comment type="catalytic activity">
    <reaction evidence="14">
        <text>L-threonyl-[protein] + ATP = O-phospho-L-threonyl-[protein] + ADP + H(+)</text>
        <dbReference type="Rhea" id="RHEA:46608"/>
        <dbReference type="Rhea" id="RHEA-COMP:11060"/>
        <dbReference type="Rhea" id="RHEA-COMP:11605"/>
        <dbReference type="ChEBI" id="CHEBI:15378"/>
        <dbReference type="ChEBI" id="CHEBI:30013"/>
        <dbReference type="ChEBI" id="CHEBI:30616"/>
        <dbReference type="ChEBI" id="CHEBI:61977"/>
        <dbReference type="ChEBI" id="CHEBI:456216"/>
        <dbReference type="EC" id="2.7.12.1"/>
    </reaction>
</comment>
<dbReference type="GO" id="GO:0004713">
    <property type="term" value="F:protein tyrosine kinase activity"/>
    <property type="evidence" value="ECO:0007669"/>
    <property type="project" value="UniProtKB-KW"/>
</dbReference>
<dbReference type="PROSITE" id="PS00107">
    <property type="entry name" value="PROTEIN_KINASE_ATP"/>
    <property type="match status" value="1"/>
</dbReference>
<dbReference type="PANTHER" id="PTHR46392">
    <property type="entry name" value="DUAL SERINE/THREONINE AND TYROSINE PROTEIN KINASE"/>
    <property type="match status" value="1"/>
</dbReference>
<dbReference type="InterPro" id="IPR051302">
    <property type="entry name" value="Dual_SerThr-Tyr_Kinase"/>
</dbReference>
<evidence type="ECO:0000256" key="17">
    <source>
        <dbReference type="SAM" id="MobiDB-lite"/>
    </source>
</evidence>
<comment type="caution">
    <text evidence="19">The sequence shown here is derived from an EMBL/GenBank/DDBJ whole genome shotgun (WGS) entry which is preliminary data.</text>
</comment>
<evidence type="ECO:0000256" key="14">
    <source>
        <dbReference type="ARBA" id="ARBA00049308"/>
    </source>
</evidence>
<dbReference type="AlphaFoldDB" id="A0A814YIZ6"/>
<dbReference type="InterPro" id="IPR017441">
    <property type="entry name" value="Protein_kinase_ATP_BS"/>
</dbReference>
<evidence type="ECO:0000259" key="18">
    <source>
        <dbReference type="PROSITE" id="PS50011"/>
    </source>
</evidence>
<evidence type="ECO:0000256" key="9">
    <source>
        <dbReference type="ARBA" id="ARBA00023137"/>
    </source>
</evidence>
<evidence type="ECO:0000256" key="12">
    <source>
        <dbReference type="ARBA" id="ARBA00042638"/>
    </source>
</evidence>
<evidence type="ECO:0000256" key="13">
    <source>
        <dbReference type="ARBA" id="ARBA00049003"/>
    </source>
</evidence>
<dbReference type="EMBL" id="CAJNOE010000467">
    <property type="protein sequence ID" value="CAF1230193.1"/>
    <property type="molecule type" value="Genomic_DNA"/>
</dbReference>
<evidence type="ECO:0000256" key="11">
    <source>
        <dbReference type="ARBA" id="ARBA00041268"/>
    </source>
</evidence>
<dbReference type="InterPro" id="IPR008271">
    <property type="entry name" value="Ser/Thr_kinase_AS"/>
</dbReference>
<keyword evidence="9" id="KW-0829">Tyrosine-protein kinase</keyword>
<dbReference type="SMART" id="SM00220">
    <property type="entry name" value="S_TKc"/>
    <property type="match status" value="1"/>
</dbReference>
<gene>
    <name evidence="19" type="ORF">IZO911_LOCUS30210</name>
</gene>
<dbReference type="PROSITE" id="PS00108">
    <property type="entry name" value="PROTEIN_KINASE_ST"/>
    <property type="match status" value="1"/>
</dbReference>
<comment type="catalytic activity">
    <reaction evidence="13">
        <text>L-seryl-[protein] + ATP = O-phospho-L-seryl-[protein] + ADP + H(+)</text>
        <dbReference type="Rhea" id="RHEA:17989"/>
        <dbReference type="Rhea" id="RHEA-COMP:9863"/>
        <dbReference type="Rhea" id="RHEA-COMP:11604"/>
        <dbReference type="ChEBI" id="CHEBI:15378"/>
        <dbReference type="ChEBI" id="CHEBI:29999"/>
        <dbReference type="ChEBI" id="CHEBI:30616"/>
        <dbReference type="ChEBI" id="CHEBI:83421"/>
        <dbReference type="ChEBI" id="CHEBI:456216"/>
        <dbReference type="EC" id="2.7.12.1"/>
    </reaction>
</comment>
<dbReference type="GO" id="GO:0070374">
    <property type="term" value="P:positive regulation of ERK1 and ERK2 cascade"/>
    <property type="evidence" value="ECO:0007669"/>
    <property type="project" value="TreeGrafter"/>
</dbReference>
<proteinExistence type="predicted"/>
<name>A0A814YIZ6_9BILA</name>
<reference evidence="19" key="1">
    <citation type="submission" date="2021-02" db="EMBL/GenBank/DDBJ databases">
        <authorList>
            <person name="Nowell W R."/>
        </authorList>
    </citation>
    <scope>NUCLEOTIDE SEQUENCE</scope>
</reference>
<evidence type="ECO:0000256" key="5">
    <source>
        <dbReference type="ARBA" id="ARBA00022679"/>
    </source>
</evidence>
<evidence type="ECO:0000256" key="10">
    <source>
        <dbReference type="ARBA" id="ARBA00040421"/>
    </source>
</evidence>
<keyword evidence="5" id="KW-0808">Transferase</keyword>
<evidence type="ECO:0000313" key="19">
    <source>
        <dbReference type="EMBL" id="CAF1230193.1"/>
    </source>
</evidence>
<dbReference type="Pfam" id="PF07714">
    <property type="entry name" value="PK_Tyr_Ser-Thr"/>
    <property type="match status" value="2"/>
</dbReference>